<feature type="region of interest" description="Disordered" evidence="1">
    <location>
        <begin position="130"/>
        <end position="173"/>
    </location>
</feature>
<evidence type="ECO:0000313" key="3">
    <source>
        <dbReference type="Proteomes" id="UP000019374"/>
    </source>
</evidence>
<feature type="compositionally biased region" description="Low complexity" evidence="1">
    <location>
        <begin position="1"/>
        <end position="13"/>
    </location>
</feature>
<feature type="region of interest" description="Disordered" evidence="1">
    <location>
        <begin position="1"/>
        <end position="79"/>
    </location>
</feature>
<dbReference type="Proteomes" id="UP000019374">
    <property type="component" value="Unassembled WGS sequence"/>
</dbReference>
<dbReference type="HOGENOM" id="CLU_1277956_0_0_1"/>
<name>T5ACU9_OPHSC</name>
<reference evidence="2 3" key="1">
    <citation type="journal article" date="2013" name="Chin. Sci. Bull.">
        <title>Genome survey uncovers the secrets of sex and lifestyle in caterpillar fungus.</title>
        <authorList>
            <person name="Hu X."/>
            <person name="Zhang Y."/>
            <person name="Xiao G."/>
            <person name="Zheng P."/>
            <person name="Xia Y."/>
            <person name="Zhang X."/>
            <person name="St Leger R.J."/>
            <person name="Liu X."/>
            <person name="Wang C."/>
        </authorList>
    </citation>
    <scope>NUCLEOTIDE SEQUENCE [LARGE SCALE GENOMIC DNA]</scope>
    <source>
        <strain evidence="3">Co18 / CGMCC 3.14243</strain>
        <tissue evidence="2">Fruit-body</tissue>
    </source>
</reference>
<sequence length="216" mass="22262">MAMNALLGGKNSSHGGGSGGGGGLGSLATQFLGGQQGGGSGGSATRPRATPHPPRSRLNTMARKAKAITSRSRRLLPESRPIASLRMANLMGATSMEETADTRTRRRATPGHHPLPTASLIRVIREATARATPAATTKDPREPREGTTKASLGATASPHRVATVSRTPRGRAASISMADTTKGHTPAALTDWSSVEASRWDNVAVLGSAPLVQHVA</sequence>
<gene>
    <name evidence="2" type="ORF">OCS_04712</name>
</gene>
<feature type="compositionally biased region" description="Gly residues" evidence="1">
    <location>
        <begin position="14"/>
        <end position="25"/>
    </location>
</feature>
<feature type="compositionally biased region" description="Basic residues" evidence="1">
    <location>
        <begin position="63"/>
        <end position="74"/>
    </location>
</feature>
<evidence type="ECO:0000313" key="2">
    <source>
        <dbReference type="EMBL" id="EQK99571.1"/>
    </source>
</evidence>
<feature type="region of interest" description="Disordered" evidence="1">
    <location>
        <begin position="93"/>
        <end position="115"/>
    </location>
</feature>
<evidence type="ECO:0000256" key="1">
    <source>
        <dbReference type="SAM" id="MobiDB-lite"/>
    </source>
</evidence>
<dbReference type="AlphaFoldDB" id="T5ACU9"/>
<feature type="compositionally biased region" description="Basic and acidic residues" evidence="1">
    <location>
        <begin position="138"/>
        <end position="147"/>
    </location>
</feature>
<protein>
    <submittedName>
        <fullName evidence="2">Uncharacterized protein</fullName>
    </submittedName>
</protein>
<organism evidence="2 3">
    <name type="scientific">Ophiocordyceps sinensis (strain Co18 / CGMCC 3.14243)</name>
    <name type="common">Yarsagumba caterpillar fungus</name>
    <name type="synonym">Hirsutella sinensis</name>
    <dbReference type="NCBI Taxonomy" id="911162"/>
    <lineage>
        <taxon>Eukaryota</taxon>
        <taxon>Fungi</taxon>
        <taxon>Dikarya</taxon>
        <taxon>Ascomycota</taxon>
        <taxon>Pezizomycotina</taxon>
        <taxon>Sordariomycetes</taxon>
        <taxon>Hypocreomycetidae</taxon>
        <taxon>Hypocreales</taxon>
        <taxon>Ophiocordycipitaceae</taxon>
        <taxon>Ophiocordyceps</taxon>
    </lineage>
</organism>
<dbReference type="EMBL" id="KE653271">
    <property type="protein sequence ID" value="EQK99571.1"/>
    <property type="molecule type" value="Genomic_DNA"/>
</dbReference>
<accession>T5ACU9</accession>
<proteinExistence type="predicted"/>